<keyword evidence="1" id="KW-0812">Transmembrane</keyword>
<organism evidence="2 3">
    <name type="scientific">Leptospira ryugenii</name>
    <dbReference type="NCBI Taxonomy" id="1917863"/>
    <lineage>
        <taxon>Bacteria</taxon>
        <taxon>Pseudomonadati</taxon>
        <taxon>Spirochaetota</taxon>
        <taxon>Spirochaetia</taxon>
        <taxon>Leptospirales</taxon>
        <taxon>Leptospiraceae</taxon>
        <taxon>Leptospira</taxon>
    </lineage>
</organism>
<keyword evidence="1" id="KW-0472">Membrane</keyword>
<keyword evidence="3" id="KW-1185">Reference proteome</keyword>
<evidence type="ECO:0008006" key="4">
    <source>
        <dbReference type="Google" id="ProtNLM"/>
    </source>
</evidence>
<name>A0A2P2E0Q6_9LEPT</name>
<dbReference type="InterPro" id="IPR016195">
    <property type="entry name" value="Pol/histidinol_Pase-like"/>
</dbReference>
<reference evidence="2 3" key="1">
    <citation type="submission" date="2018-02" db="EMBL/GenBank/DDBJ databases">
        <title>Novel Leptospira species isolated from soil and water in Japan.</title>
        <authorList>
            <person name="Nakao R."/>
            <person name="Masuzawa T."/>
        </authorList>
    </citation>
    <scope>NUCLEOTIDE SEQUENCE [LARGE SCALE GENOMIC DNA]</scope>
    <source>
        <strain evidence="2 3">YH101</strain>
    </source>
</reference>
<evidence type="ECO:0000256" key="1">
    <source>
        <dbReference type="SAM" id="Phobius"/>
    </source>
</evidence>
<keyword evidence="1" id="KW-1133">Transmembrane helix</keyword>
<feature type="transmembrane region" description="Helical" evidence="1">
    <location>
        <begin position="23"/>
        <end position="48"/>
    </location>
</feature>
<accession>A0A2P2E0Q6</accession>
<gene>
    <name evidence="2" type="ORF">LPTSP4_20000</name>
</gene>
<dbReference type="Proteomes" id="UP000245133">
    <property type="component" value="Unassembled WGS sequence"/>
</dbReference>
<dbReference type="OrthoDB" id="336929at2"/>
<sequence>MFLQEAKIQKEKVFQSIYKKRRWVLLSFVVPMFAMQVAIFQGFAIAFLREPLPALKPFSGAHLHNPYGQDDWSLGQEKVALHLHSSEVWYTPERHSRQDIEFAYSSQGYTALGFTDYSEFFSTKNPKLGSVSGYEWGLNVRKRHALAFGGRESIPDYFPIYASRENVSWTFRKMREAGSYVVVSHPKLHDAYTREDLSKIYHYNAIEVFSPFGDDTKVLDHLLSQGRNVHCMSSDDMHYLPESVTKTLDQPWWKSLLQTVLLQRGRKGEGFKRHLVFPKTHTNETNIHTDLEAGAFFCVKKHFADATDPLVPQIKIEGSEITLTSEERYIEVRWIGENGEYLKIDSDTNKSKLALENVKTYVRLELMSLSGVVLSNALTRTNL</sequence>
<protein>
    <recommendedName>
        <fullName evidence="4">Phosphoesterase</fullName>
    </recommendedName>
</protein>
<dbReference type="AlphaFoldDB" id="A0A2P2E0Q6"/>
<evidence type="ECO:0000313" key="2">
    <source>
        <dbReference type="EMBL" id="GBF50475.1"/>
    </source>
</evidence>
<proteinExistence type="predicted"/>
<dbReference type="EMBL" id="BFBB01000005">
    <property type="protein sequence ID" value="GBF50475.1"/>
    <property type="molecule type" value="Genomic_DNA"/>
</dbReference>
<comment type="caution">
    <text evidence="2">The sequence shown here is derived from an EMBL/GenBank/DDBJ whole genome shotgun (WGS) entry which is preliminary data.</text>
</comment>
<dbReference type="RefSeq" id="WP_108976402.1">
    <property type="nucleotide sequence ID" value="NZ_BFBB01000005.1"/>
</dbReference>
<dbReference type="SUPFAM" id="SSF89550">
    <property type="entry name" value="PHP domain-like"/>
    <property type="match status" value="1"/>
</dbReference>
<evidence type="ECO:0000313" key="3">
    <source>
        <dbReference type="Proteomes" id="UP000245133"/>
    </source>
</evidence>
<dbReference type="Gene3D" id="3.20.20.140">
    <property type="entry name" value="Metal-dependent hydrolases"/>
    <property type="match status" value="1"/>
</dbReference>